<keyword evidence="1" id="KW-1133">Transmembrane helix</keyword>
<keyword evidence="3" id="KW-1185">Reference proteome</keyword>
<sequence length="139" mass="14888">MTQTATRADNPVGMGKYVFKVLLGLIYTVACAVAERISPLQAGPAEVGVVVTAIVGAPLVVCAGLYALWWRRADEFQRLVEYKASSSGALGGVLFLVLIKLAGYFRPGVDHVPSLAVVGMVLLYWVTNSHRLNVRAAMP</sequence>
<dbReference type="Proteomes" id="UP000006512">
    <property type="component" value="Unassembled WGS sequence"/>
</dbReference>
<dbReference type="EMBL" id="GL883077">
    <property type="protein sequence ID" value="EGF92485.1"/>
    <property type="molecule type" value="Genomic_DNA"/>
</dbReference>
<dbReference type="HOGENOM" id="CLU_1841004_0_0_5"/>
<feature type="transmembrane region" description="Helical" evidence="1">
    <location>
        <begin position="111"/>
        <end position="127"/>
    </location>
</feature>
<feature type="transmembrane region" description="Helical" evidence="1">
    <location>
        <begin position="49"/>
        <end position="70"/>
    </location>
</feature>
<dbReference type="AlphaFoldDB" id="F4QGN3"/>
<evidence type="ECO:0000256" key="1">
    <source>
        <dbReference type="SAM" id="Phobius"/>
    </source>
</evidence>
<reference evidence="3" key="1">
    <citation type="submission" date="2011-03" db="EMBL/GenBank/DDBJ databases">
        <title>Draft genome sequence of Brevundimonas diminuta.</title>
        <authorList>
            <person name="Brown P.J.B."/>
            <person name="Buechlein A."/>
            <person name="Hemmerich C."/>
            <person name="Brun Y.V."/>
        </authorList>
    </citation>
    <scope>NUCLEOTIDE SEQUENCE [LARGE SCALE GENOMIC DNA]</scope>
    <source>
        <strain evidence="3">C19</strain>
    </source>
</reference>
<feature type="transmembrane region" description="Helical" evidence="1">
    <location>
        <begin position="17"/>
        <end position="37"/>
    </location>
</feature>
<proteinExistence type="predicted"/>
<gene>
    <name evidence="2" type="ORF">ABI_09220</name>
</gene>
<protein>
    <submittedName>
        <fullName evidence="2">Putative membrane protein</fullName>
    </submittedName>
</protein>
<accession>F4QGN3</accession>
<evidence type="ECO:0000313" key="2">
    <source>
        <dbReference type="EMBL" id="EGF92485.1"/>
    </source>
</evidence>
<dbReference type="RefSeq" id="WP_006271660.1">
    <property type="nucleotide sequence ID" value="NZ_GL883077.1"/>
</dbReference>
<keyword evidence="1" id="KW-0472">Membrane</keyword>
<dbReference type="STRING" id="715226.ABI_09220"/>
<name>F4QGN3_9CAUL</name>
<dbReference type="OrthoDB" id="9830707at2"/>
<feature type="transmembrane region" description="Helical" evidence="1">
    <location>
        <begin position="82"/>
        <end position="105"/>
    </location>
</feature>
<organism evidence="2 3">
    <name type="scientific">Asticcacaulis biprosthecium C19</name>
    <dbReference type="NCBI Taxonomy" id="715226"/>
    <lineage>
        <taxon>Bacteria</taxon>
        <taxon>Pseudomonadati</taxon>
        <taxon>Pseudomonadota</taxon>
        <taxon>Alphaproteobacteria</taxon>
        <taxon>Caulobacterales</taxon>
        <taxon>Caulobacteraceae</taxon>
        <taxon>Asticcacaulis</taxon>
    </lineage>
</organism>
<evidence type="ECO:0000313" key="3">
    <source>
        <dbReference type="Proteomes" id="UP000006512"/>
    </source>
</evidence>
<keyword evidence="1" id="KW-0812">Transmembrane</keyword>